<dbReference type="InterPro" id="IPR018957">
    <property type="entry name" value="Znf_C3HC4_RING-type"/>
</dbReference>
<sequence length="791" mass="88321">MPCSYKIYIGLAKFTASQATSSPTAFDIFTSPDSTASCRFLAPLLDRRKPNPRKSSRALEHHRHFASWLKRFDYRFGRLQIEWWHIGTAVPHEPAEGKSMMSDKQTERRQRGLLGVFEPLPECSATCQVGILRLYRSDTKDQRTLSDTSKQPEDAPHNDQCAGTVLAVLAVPGYMTPTDFLSFAGPFASNIDHVRVVRDDSPNHYMILLKFRDQPNADDFYSYYNGKTFSPLEPEICHIVYVSSVECELRDIRPSDINEESRLVCARPAELFLQLDGKAREEQLPTCPVCLERLDCSVSGLLTTLCRHTFHCRCLARWGDGNCPVCRYTHTSPFVDQDRFHQTMAGVDRLNLDSSMDGGSAVPQQTYPGSPALTVSSKSSAAPASIANPLAAQVGVASQKSSNQTSSIQATQSTAEPQSQQSHSSCHGCGLTTDLWVCLICGTIGCGRYANGHAKSHFERTQHPYSMELKSQRVWDYTGDGYVHRLLQNMADRKVIALDTYGGPESMAGTSHGAGTQEPGNGSSLQHPTATNSTGTSRLGLVSYSGGGSSSARNHAQDADLQSGYYDEYEDGYMLAKTERQYAQPRYQQSSSFVDAREKLEAVTQEYEALLTSQLESQREHYEIQIARLQHQLAQPRQKPELEHKHQALQQKYTTMEATFQSREKHLEELVAELTSKVEEERKEWTAERRRLEASATKWLKKSTEDTKSLLEERALVEQLMENQGSLKSQITELNSGMRDLEEQVRDLSFFISTQKAISKEGGENIEGASVVGVASAPPKNKGKRRTLPRK</sequence>
<dbReference type="Pfam" id="PF07576">
    <property type="entry name" value="BRAP2"/>
    <property type="match status" value="1"/>
</dbReference>
<feature type="domain" description="RING-type" evidence="7">
    <location>
        <begin position="287"/>
        <end position="327"/>
    </location>
</feature>
<protein>
    <recommendedName>
        <fullName evidence="11">Zf-UBP-domain-containing protein</fullName>
    </recommendedName>
</protein>
<evidence type="ECO:0008006" key="11">
    <source>
        <dbReference type="Google" id="ProtNLM"/>
    </source>
</evidence>
<feature type="domain" description="UBP-type" evidence="8">
    <location>
        <begin position="400"/>
        <end position="502"/>
    </location>
</feature>
<evidence type="ECO:0000256" key="3">
    <source>
        <dbReference type="ARBA" id="ARBA00022833"/>
    </source>
</evidence>
<proteinExistence type="predicted"/>
<feature type="compositionally biased region" description="Polar residues" evidence="6">
    <location>
        <begin position="518"/>
        <end position="536"/>
    </location>
</feature>
<dbReference type="InterPro" id="IPR011422">
    <property type="entry name" value="BRAP2/ETP1_RRM"/>
</dbReference>
<feature type="region of interest" description="Disordered" evidence="6">
    <location>
        <begin position="762"/>
        <end position="791"/>
    </location>
</feature>
<keyword evidence="2 4" id="KW-0863">Zinc-finger</keyword>
<feature type="region of interest" description="Disordered" evidence="6">
    <location>
        <begin position="352"/>
        <end position="374"/>
    </location>
</feature>
<dbReference type="Proteomes" id="UP001151518">
    <property type="component" value="Unassembled WGS sequence"/>
</dbReference>
<dbReference type="OrthoDB" id="273556at2759"/>
<accession>A0A9W8KY94</accession>
<feature type="coiled-coil region" evidence="5">
    <location>
        <begin position="664"/>
        <end position="695"/>
    </location>
</feature>
<dbReference type="GO" id="GO:0016567">
    <property type="term" value="P:protein ubiquitination"/>
    <property type="evidence" value="ECO:0007669"/>
    <property type="project" value="TreeGrafter"/>
</dbReference>
<dbReference type="Pfam" id="PF02148">
    <property type="entry name" value="zf-UBP"/>
    <property type="match status" value="1"/>
</dbReference>
<feature type="compositionally biased region" description="Polar residues" evidence="6">
    <location>
        <begin position="403"/>
        <end position="417"/>
    </location>
</feature>
<dbReference type="EMBL" id="JANBTW010000013">
    <property type="protein sequence ID" value="KAJ2679277.1"/>
    <property type="molecule type" value="Genomic_DNA"/>
</dbReference>
<dbReference type="PANTHER" id="PTHR24007:SF7">
    <property type="entry name" value="BRCA1-ASSOCIATED PROTEIN"/>
    <property type="match status" value="1"/>
</dbReference>
<dbReference type="CDD" id="cd16457">
    <property type="entry name" value="RING-H2_BRAP2"/>
    <property type="match status" value="1"/>
</dbReference>
<evidence type="ECO:0000259" key="7">
    <source>
        <dbReference type="PROSITE" id="PS50089"/>
    </source>
</evidence>
<dbReference type="InterPro" id="IPR047243">
    <property type="entry name" value="RING-H2_BRAP2"/>
</dbReference>
<dbReference type="CDD" id="cd12437">
    <property type="entry name" value="RRM_BRAP2_like"/>
    <property type="match status" value="1"/>
</dbReference>
<dbReference type="Gene3D" id="3.30.40.10">
    <property type="entry name" value="Zinc/RING finger domain, C3HC4 (zinc finger)"/>
    <property type="match status" value="2"/>
</dbReference>
<keyword evidence="3" id="KW-0862">Zinc</keyword>
<dbReference type="SUPFAM" id="SSF57850">
    <property type="entry name" value="RING/U-box"/>
    <property type="match status" value="2"/>
</dbReference>
<feature type="region of interest" description="Disordered" evidence="6">
    <location>
        <begin position="403"/>
        <end position="424"/>
    </location>
</feature>
<dbReference type="PANTHER" id="PTHR24007">
    <property type="entry name" value="BRCA1-ASSOCIATED PROTEIN"/>
    <property type="match status" value="1"/>
</dbReference>
<reference evidence="9" key="1">
    <citation type="submission" date="2022-07" db="EMBL/GenBank/DDBJ databases">
        <title>Phylogenomic reconstructions and comparative analyses of Kickxellomycotina fungi.</title>
        <authorList>
            <person name="Reynolds N.K."/>
            <person name="Stajich J.E."/>
            <person name="Barry K."/>
            <person name="Grigoriev I.V."/>
            <person name="Crous P."/>
            <person name="Smith M.E."/>
        </authorList>
    </citation>
    <scope>NUCLEOTIDE SEQUENCE</scope>
    <source>
        <strain evidence="9">NRRL 3115</strain>
    </source>
</reference>
<dbReference type="GO" id="GO:0005737">
    <property type="term" value="C:cytoplasm"/>
    <property type="evidence" value="ECO:0007669"/>
    <property type="project" value="TreeGrafter"/>
</dbReference>
<evidence type="ECO:0000259" key="8">
    <source>
        <dbReference type="PROSITE" id="PS50271"/>
    </source>
</evidence>
<comment type="caution">
    <text evidence="9">The sequence shown here is derived from an EMBL/GenBank/DDBJ whole genome shotgun (WGS) entry which is preliminary data.</text>
</comment>
<evidence type="ECO:0000256" key="1">
    <source>
        <dbReference type="ARBA" id="ARBA00022723"/>
    </source>
</evidence>
<name>A0A9W8KY94_9FUNG</name>
<dbReference type="InterPro" id="IPR013083">
    <property type="entry name" value="Znf_RING/FYVE/PHD"/>
</dbReference>
<evidence type="ECO:0000256" key="2">
    <source>
        <dbReference type="ARBA" id="ARBA00022771"/>
    </source>
</evidence>
<dbReference type="PROSITE" id="PS50089">
    <property type="entry name" value="ZF_RING_2"/>
    <property type="match status" value="1"/>
</dbReference>
<evidence type="ECO:0000313" key="9">
    <source>
        <dbReference type="EMBL" id="KAJ2679277.1"/>
    </source>
</evidence>
<feature type="region of interest" description="Disordered" evidence="6">
    <location>
        <begin position="506"/>
        <end position="559"/>
    </location>
</feature>
<feature type="compositionally biased region" description="Basic residues" evidence="6">
    <location>
        <begin position="781"/>
        <end position="791"/>
    </location>
</feature>
<evidence type="ECO:0000256" key="6">
    <source>
        <dbReference type="SAM" id="MobiDB-lite"/>
    </source>
</evidence>
<evidence type="ECO:0000256" key="5">
    <source>
        <dbReference type="SAM" id="Coils"/>
    </source>
</evidence>
<dbReference type="GO" id="GO:0061630">
    <property type="term" value="F:ubiquitin protein ligase activity"/>
    <property type="evidence" value="ECO:0007669"/>
    <property type="project" value="TreeGrafter"/>
</dbReference>
<dbReference type="SMART" id="SM00184">
    <property type="entry name" value="RING"/>
    <property type="match status" value="1"/>
</dbReference>
<dbReference type="Pfam" id="PF00097">
    <property type="entry name" value="zf-C3HC4"/>
    <property type="match status" value="1"/>
</dbReference>
<dbReference type="GO" id="GO:0008270">
    <property type="term" value="F:zinc ion binding"/>
    <property type="evidence" value="ECO:0007669"/>
    <property type="project" value="UniProtKB-KW"/>
</dbReference>
<keyword evidence="5" id="KW-0175">Coiled coil</keyword>
<organism evidence="9 10">
    <name type="scientific">Coemansia spiralis</name>
    <dbReference type="NCBI Taxonomy" id="417178"/>
    <lineage>
        <taxon>Eukaryota</taxon>
        <taxon>Fungi</taxon>
        <taxon>Fungi incertae sedis</taxon>
        <taxon>Zoopagomycota</taxon>
        <taxon>Kickxellomycotina</taxon>
        <taxon>Kickxellomycetes</taxon>
        <taxon>Kickxellales</taxon>
        <taxon>Kickxellaceae</taxon>
        <taxon>Coemansia</taxon>
    </lineage>
</organism>
<gene>
    <name evidence="9" type="ORF">GGI25_001633</name>
</gene>
<dbReference type="PROSITE" id="PS50271">
    <property type="entry name" value="ZF_UBP"/>
    <property type="match status" value="1"/>
</dbReference>
<evidence type="ECO:0000256" key="4">
    <source>
        <dbReference type="PROSITE-ProRule" id="PRU00502"/>
    </source>
</evidence>
<keyword evidence="1" id="KW-0479">Metal-binding</keyword>
<dbReference type="InterPro" id="IPR001841">
    <property type="entry name" value="Znf_RING"/>
</dbReference>
<dbReference type="SMART" id="SM00290">
    <property type="entry name" value="ZnF_UBP"/>
    <property type="match status" value="1"/>
</dbReference>
<dbReference type="AlphaFoldDB" id="A0A9W8KY94"/>
<dbReference type="GO" id="GO:0007265">
    <property type="term" value="P:Ras protein signal transduction"/>
    <property type="evidence" value="ECO:0007669"/>
    <property type="project" value="TreeGrafter"/>
</dbReference>
<dbReference type="InterPro" id="IPR001607">
    <property type="entry name" value="Znf_UBP"/>
</dbReference>
<evidence type="ECO:0000313" key="10">
    <source>
        <dbReference type="Proteomes" id="UP001151518"/>
    </source>
</evidence>